<evidence type="ECO:0000313" key="2">
    <source>
        <dbReference type="Proteomes" id="UP000192903"/>
    </source>
</evidence>
<organism evidence="1 2">
    <name type="scientific">Xaviernesmea oryzae</name>
    <dbReference type="NCBI Taxonomy" id="464029"/>
    <lineage>
        <taxon>Bacteria</taxon>
        <taxon>Pseudomonadati</taxon>
        <taxon>Pseudomonadota</taxon>
        <taxon>Alphaproteobacteria</taxon>
        <taxon>Hyphomicrobiales</taxon>
        <taxon>Rhizobiaceae</taxon>
        <taxon>Rhizobium/Agrobacterium group</taxon>
        <taxon>Xaviernesmea</taxon>
    </lineage>
</organism>
<dbReference type="OrthoDB" id="8374003at2"/>
<evidence type="ECO:0008006" key="3">
    <source>
        <dbReference type="Google" id="ProtNLM"/>
    </source>
</evidence>
<dbReference type="InterPro" id="IPR028985">
    <property type="entry name" value="Bacillus_phage_prot-like"/>
</dbReference>
<dbReference type="EMBL" id="FXAF01000011">
    <property type="protein sequence ID" value="SMF66036.1"/>
    <property type="molecule type" value="Genomic_DNA"/>
</dbReference>
<name>A0A1X7G984_9HYPH</name>
<proteinExistence type="predicted"/>
<protein>
    <recommendedName>
        <fullName evidence="3">Phage ABA sandwich domain-containing protein</fullName>
    </recommendedName>
</protein>
<sequence>MTIHELIDHLAFAKTGAKYLDRRIAELIGWTVREEVKDDGTRQHVWSNPSGEDARVPRFTTNLQAAYELSMQLAPGQAIAVSWGPSSGSAVIDDQSNRVDATTPELALCIAALRHYAKNQRI</sequence>
<gene>
    <name evidence="1" type="ORF">SAMN02982989_3435</name>
</gene>
<evidence type="ECO:0000313" key="1">
    <source>
        <dbReference type="EMBL" id="SMF66036.1"/>
    </source>
</evidence>
<dbReference type="STRING" id="464029.SAMN02982989_3435"/>
<dbReference type="Gene3D" id="3.30.2120.10">
    <property type="entry name" value="Bacillus phage protein-like"/>
    <property type="match status" value="1"/>
</dbReference>
<accession>A0A1X7G984</accession>
<dbReference type="Proteomes" id="UP000192903">
    <property type="component" value="Unassembled WGS sequence"/>
</dbReference>
<reference evidence="2" key="1">
    <citation type="submission" date="2017-04" db="EMBL/GenBank/DDBJ databases">
        <authorList>
            <person name="Varghese N."/>
            <person name="Submissions S."/>
        </authorList>
    </citation>
    <scope>NUCLEOTIDE SEQUENCE [LARGE SCALE GENOMIC DNA]</scope>
    <source>
        <strain evidence="2">B4P</strain>
    </source>
</reference>
<keyword evidence="2" id="KW-1185">Reference proteome</keyword>
<dbReference type="AlphaFoldDB" id="A0A1X7G984"/>
<dbReference type="RefSeq" id="WP_143531750.1">
    <property type="nucleotide sequence ID" value="NZ_FXAF01000011.1"/>
</dbReference>